<feature type="compositionally biased region" description="Low complexity" evidence="1">
    <location>
        <begin position="566"/>
        <end position="587"/>
    </location>
</feature>
<dbReference type="Pfam" id="PF10192">
    <property type="entry name" value="GPR180-TMEM145_TM"/>
    <property type="match status" value="1"/>
</dbReference>
<dbReference type="GO" id="GO:0019236">
    <property type="term" value="P:response to pheromone"/>
    <property type="evidence" value="ECO:0007669"/>
    <property type="project" value="InterPro"/>
</dbReference>
<organism evidence="5 6">
    <name type="scientific">Trichobilharzia regenti</name>
    <name type="common">Nasal bird schistosome</name>
    <dbReference type="NCBI Taxonomy" id="157069"/>
    <lineage>
        <taxon>Eukaryota</taxon>
        <taxon>Metazoa</taxon>
        <taxon>Spiralia</taxon>
        <taxon>Lophotrochozoa</taxon>
        <taxon>Platyhelminthes</taxon>
        <taxon>Trematoda</taxon>
        <taxon>Digenea</taxon>
        <taxon>Strigeidida</taxon>
        <taxon>Schistosomatoidea</taxon>
        <taxon>Schistosomatidae</taxon>
        <taxon>Trichobilharzia</taxon>
    </lineage>
</organism>
<accession>A0AA85J7F9</accession>
<evidence type="ECO:0000259" key="4">
    <source>
        <dbReference type="Pfam" id="PF10192"/>
    </source>
</evidence>
<feature type="signal peptide" evidence="3">
    <location>
        <begin position="1"/>
        <end position="18"/>
    </location>
</feature>
<dbReference type="GO" id="GO:0007186">
    <property type="term" value="P:G protein-coupled receptor signaling pathway"/>
    <property type="evidence" value="ECO:0007669"/>
    <property type="project" value="InterPro"/>
</dbReference>
<proteinExistence type="predicted"/>
<reference evidence="5" key="1">
    <citation type="submission" date="2022-06" db="EMBL/GenBank/DDBJ databases">
        <authorList>
            <person name="Berger JAMES D."/>
            <person name="Berger JAMES D."/>
        </authorList>
    </citation>
    <scope>NUCLEOTIDE SEQUENCE [LARGE SCALE GENOMIC DNA]</scope>
</reference>
<feature type="region of interest" description="Disordered" evidence="1">
    <location>
        <begin position="566"/>
        <end position="674"/>
    </location>
</feature>
<protein>
    <recommendedName>
        <fullName evidence="4">GPR180/TMEM145 transmembrane domain-containing protein</fullName>
    </recommendedName>
</protein>
<dbReference type="AlphaFoldDB" id="A0AA85J7F9"/>
<feature type="chain" id="PRO_5041641055" description="GPR180/TMEM145 transmembrane domain-containing protein" evidence="3">
    <location>
        <begin position="19"/>
        <end position="674"/>
    </location>
</feature>
<keyword evidence="3" id="KW-0732">Signal</keyword>
<dbReference type="PANTHER" id="PTHR23252:SF43">
    <property type="entry name" value="INTIMAL THICKNESS RELATED RECEPTOR IRP DOMAIN-CONTAINING PROTEIN"/>
    <property type="match status" value="1"/>
</dbReference>
<evidence type="ECO:0000256" key="2">
    <source>
        <dbReference type="SAM" id="Phobius"/>
    </source>
</evidence>
<keyword evidence="2" id="KW-0812">Transmembrane</keyword>
<feature type="domain" description="GPR180/TMEM145 transmembrane" evidence="4">
    <location>
        <begin position="306"/>
        <end position="523"/>
    </location>
</feature>
<keyword evidence="2" id="KW-0472">Membrane</keyword>
<reference evidence="6" key="2">
    <citation type="submission" date="2023-11" db="UniProtKB">
        <authorList>
            <consortium name="WormBaseParasite"/>
        </authorList>
    </citation>
    <scope>IDENTIFICATION</scope>
</reference>
<feature type="compositionally biased region" description="Polar residues" evidence="1">
    <location>
        <begin position="629"/>
        <end position="659"/>
    </location>
</feature>
<dbReference type="WBParaSite" id="TREG1_135310.1">
    <property type="protein sequence ID" value="TREG1_135310.1"/>
    <property type="gene ID" value="TREG1_135310"/>
</dbReference>
<feature type="compositionally biased region" description="Basic and acidic residues" evidence="1">
    <location>
        <begin position="589"/>
        <end position="601"/>
    </location>
</feature>
<keyword evidence="5" id="KW-1185">Reference proteome</keyword>
<dbReference type="Proteomes" id="UP000050795">
    <property type="component" value="Unassembled WGS sequence"/>
</dbReference>
<feature type="transmembrane region" description="Helical" evidence="2">
    <location>
        <begin position="477"/>
        <end position="500"/>
    </location>
</feature>
<name>A0AA85J7F9_TRIRE</name>
<evidence type="ECO:0000313" key="5">
    <source>
        <dbReference type="Proteomes" id="UP000050795"/>
    </source>
</evidence>
<feature type="transmembrane region" description="Helical" evidence="2">
    <location>
        <begin position="371"/>
        <end position="392"/>
    </location>
</feature>
<dbReference type="InterPro" id="IPR019336">
    <property type="entry name" value="GPR180/TMEM145_TM"/>
</dbReference>
<evidence type="ECO:0000256" key="1">
    <source>
        <dbReference type="SAM" id="MobiDB-lite"/>
    </source>
</evidence>
<dbReference type="InterPro" id="IPR047831">
    <property type="entry name" value="GPR180/TMEM145"/>
</dbReference>
<evidence type="ECO:0000256" key="3">
    <source>
        <dbReference type="SAM" id="SignalP"/>
    </source>
</evidence>
<feature type="transmembrane region" description="Helical" evidence="2">
    <location>
        <begin position="301"/>
        <end position="319"/>
    </location>
</feature>
<evidence type="ECO:0000313" key="6">
    <source>
        <dbReference type="WBParaSite" id="TREG1_135310.1"/>
    </source>
</evidence>
<feature type="transmembrane region" description="Helical" evidence="2">
    <location>
        <begin position="444"/>
        <end position="465"/>
    </location>
</feature>
<keyword evidence="2" id="KW-1133">Transmembrane helix</keyword>
<feature type="transmembrane region" description="Helical" evidence="2">
    <location>
        <begin position="404"/>
        <end position="424"/>
    </location>
</feature>
<sequence length="674" mass="77539">MTKSFVVLVMSFMTFCSPEIYMGISRLGKESDYFAKFNFLSANSSIHFEFAFLEDLLPMKMRAFWDSPRMWLAASQRPLVSCSKRQSLLNSLSANQLFHLDPYMDGWCQKISLSDKIYNELTTSAHELPIDWSSIMTTITAKLTGYFNKSEEPKETKLIVVNTTFNSTTVTTPIEANATETNYLIENGKPNYWFPETLKMAWSDYKSNAQNENQLIASSQWIYCQSAYIPLIVKKPSWWFFAFDNCDESMLDNENRPLITTKYSYLWDKIAYRITLRNGEYGDFFREHFSTQEFGKLEIDLVFSLFLGSLFLMANLLFFHLYRSKLLHPTIILWYSSVGLRFLAQLIQLIVDVNFAKTGYFNPFNTSLAKFFYALSISCFYASLLVLGSGFTTIYQSISRNHKIIFIILTAIHTLVNIICQILIELTHYEVHVFSRYHSSPGFVYLGLQLCSYIVYIFISSYTCIKWSAKRILLIKFMAVSSIWFWTVPLWMLICLNYVHNWYIETFIRIWEELIHLTGFIVMMIFLRPEKINTIFPYHANSLSTDGDQRNNEDWKAKLVTESISKSSSPASASKTPSKSITTTQKSAEQSRDNEKIDPIKKVPPKRPNPPRLFNLTGKPGDLPAPGTAITSGLTELSKTTTEVTKRPQTTPTLSSSHNDSPRLKPIDKASSAY</sequence>
<dbReference type="PANTHER" id="PTHR23252">
    <property type="entry name" value="INTIMAL THICKNESS RECEPTOR-RELATED"/>
    <property type="match status" value="1"/>
</dbReference>
<feature type="transmembrane region" description="Helical" evidence="2">
    <location>
        <begin position="331"/>
        <end position="351"/>
    </location>
</feature>